<evidence type="ECO:0000313" key="4">
    <source>
        <dbReference type="Proteomes" id="UP000008021"/>
    </source>
</evidence>
<evidence type="ECO:0000256" key="1">
    <source>
        <dbReference type="ARBA" id="ARBA00022801"/>
    </source>
</evidence>
<dbReference type="PANTHER" id="PTHR45648">
    <property type="entry name" value="GDSL LIPASE/ACYLHYDROLASE FAMILY PROTEIN (AFU_ORTHOLOGUE AFUA_4G14700)"/>
    <property type="match status" value="1"/>
</dbReference>
<evidence type="ECO:0000313" key="3">
    <source>
        <dbReference type="EnsemblPlants" id="OMERI01G16230.1"/>
    </source>
</evidence>
<protein>
    <submittedName>
        <fullName evidence="3">Uncharacterized protein</fullName>
    </submittedName>
</protein>
<dbReference type="STRING" id="40149.A0A0E0C2R3"/>
<dbReference type="EnsemblPlants" id="OMERI01G16230.1">
    <property type="protein sequence ID" value="OMERI01G16230.1"/>
    <property type="gene ID" value="OMERI01G16230"/>
</dbReference>
<accession>A0A0E0C2R3</accession>
<dbReference type="HOGENOM" id="CLU_1333778_0_0_1"/>
<dbReference type="Proteomes" id="UP000008021">
    <property type="component" value="Chromosome 1"/>
</dbReference>
<sequence length="206" mass="21671">MAKYENGDTGGGESGRLGGCADLNLGTDHPSHRATGRFSNGLNIPDIINKHLGAEPTLPYLSPDLCGANFASAGVGILNDTGIQFVNIVRMSRQLQFFAESEAVRHGGEAGAGDGDGAAGVRAAELFNPQLSRALQELAGEPVPVEEHVAERRGGGEVPQERAGERIEVEAERVQRRQIVVAAEDDADAAMATADTASPRAFRQIE</sequence>
<dbReference type="Gramene" id="OMERI01G16230.1">
    <property type="protein sequence ID" value="OMERI01G16230.1"/>
    <property type="gene ID" value="OMERI01G16230"/>
</dbReference>
<reference evidence="3" key="1">
    <citation type="submission" date="2015-04" db="UniProtKB">
        <authorList>
            <consortium name="EnsemblPlants"/>
        </authorList>
    </citation>
    <scope>IDENTIFICATION</scope>
</reference>
<reference evidence="3" key="2">
    <citation type="submission" date="2018-05" db="EMBL/GenBank/DDBJ databases">
        <title>OmerRS3 (Oryza meridionalis Reference Sequence Version 3).</title>
        <authorList>
            <person name="Zhang J."/>
            <person name="Kudrna D."/>
            <person name="Lee S."/>
            <person name="Talag J."/>
            <person name="Welchert J."/>
            <person name="Wing R.A."/>
        </authorList>
    </citation>
    <scope>NUCLEOTIDE SEQUENCE [LARGE SCALE GENOMIC DNA]</scope>
    <source>
        <strain evidence="3">cv. OR44</strain>
    </source>
</reference>
<evidence type="ECO:0000256" key="2">
    <source>
        <dbReference type="SAM" id="MobiDB-lite"/>
    </source>
</evidence>
<feature type="region of interest" description="Disordered" evidence="2">
    <location>
        <begin position="187"/>
        <end position="206"/>
    </location>
</feature>
<keyword evidence="4" id="KW-1185">Reference proteome</keyword>
<dbReference type="PANTHER" id="PTHR45648:SF160">
    <property type="entry name" value="GDSL-LIKE LIPASE_ACYLHYDROLASE FAMILY PROTEIN, EXPRESSED"/>
    <property type="match status" value="1"/>
</dbReference>
<organism evidence="3">
    <name type="scientific">Oryza meridionalis</name>
    <dbReference type="NCBI Taxonomy" id="40149"/>
    <lineage>
        <taxon>Eukaryota</taxon>
        <taxon>Viridiplantae</taxon>
        <taxon>Streptophyta</taxon>
        <taxon>Embryophyta</taxon>
        <taxon>Tracheophyta</taxon>
        <taxon>Spermatophyta</taxon>
        <taxon>Magnoliopsida</taxon>
        <taxon>Liliopsida</taxon>
        <taxon>Poales</taxon>
        <taxon>Poaceae</taxon>
        <taxon>BOP clade</taxon>
        <taxon>Oryzoideae</taxon>
        <taxon>Oryzeae</taxon>
        <taxon>Oryzinae</taxon>
        <taxon>Oryza</taxon>
    </lineage>
</organism>
<proteinExistence type="predicted"/>
<dbReference type="AlphaFoldDB" id="A0A0E0C2R3"/>
<dbReference type="InterPro" id="IPR051058">
    <property type="entry name" value="GDSL_Est/Lipase"/>
</dbReference>
<dbReference type="GO" id="GO:0016787">
    <property type="term" value="F:hydrolase activity"/>
    <property type="evidence" value="ECO:0007669"/>
    <property type="project" value="UniProtKB-KW"/>
</dbReference>
<dbReference type="Gene3D" id="3.40.50.1110">
    <property type="entry name" value="SGNH hydrolase"/>
    <property type="match status" value="1"/>
</dbReference>
<name>A0A0E0C2R3_9ORYZ</name>
<dbReference type="InterPro" id="IPR036514">
    <property type="entry name" value="SGNH_hydro_sf"/>
</dbReference>
<keyword evidence="1" id="KW-0378">Hydrolase</keyword>